<evidence type="ECO:0000313" key="3">
    <source>
        <dbReference type="Proteomes" id="UP001307889"/>
    </source>
</evidence>
<name>A0ABN7ALE7_9HEMI</name>
<keyword evidence="3" id="KW-1185">Reference proteome</keyword>
<feature type="region of interest" description="Disordered" evidence="1">
    <location>
        <begin position="101"/>
        <end position="146"/>
    </location>
</feature>
<accession>A0ABN7ALE7</accession>
<feature type="compositionally biased region" description="Basic and acidic residues" evidence="1">
    <location>
        <begin position="440"/>
        <end position="450"/>
    </location>
</feature>
<reference evidence="2 3" key="1">
    <citation type="submission" date="2023-09" db="EMBL/GenBank/DDBJ databases">
        <title>Nesidiocoris tenuis whole genome shotgun sequence.</title>
        <authorList>
            <person name="Shibata T."/>
            <person name="Shimoda M."/>
            <person name="Kobayashi T."/>
            <person name="Uehara T."/>
        </authorList>
    </citation>
    <scope>NUCLEOTIDE SEQUENCE [LARGE SCALE GENOMIC DNA]</scope>
    <source>
        <strain evidence="2 3">Japan</strain>
    </source>
</reference>
<dbReference type="Proteomes" id="UP001307889">
    <property type="component" value="Chromosome 3"/>
</dbReference>
<feature type="compositionally biased region" description="Polar residues" evidence="1">
    <location>
        <begin position="490"/>
        <end position="499"/>
    </location>
</feature>
<gene>
    <name evidence="2" type="ORF">NTJ_05047</name>
</gene>
<feature type="region of interest" description="Disordered" evidence="1">
    <location>
        <begin position="1"/>
        <end position="78"/>
    </location>
</feature>
<proteinExistence type="predicted"/>
<feature type="region of interest" description="Disordered" evidence="1">
    <location>
        <begin position="204"/>
        <end position="237"/>
    </location>
</feature>
<organism evidence="2 3">
    <name type="scientific">Nesidiocoris tenuis</name>
    <dbReference type="NCBI Taxonomy" id="355587"/>
    <lineage>
        <taxon>Eukaryota</taxon>
        <taxon>Metazoa</taxon>
        <taxon>Ecdysozoa</taxon>
        <taxon>Arthropoda</taxon>
        <taxon>Hexapoda</taxon>
        <taxon>Insecta</taxon>
        <taxon>Pterygota</taxon>
        <taxon>Neoptera</taxon>
        <taxon>Paraneoptera</taxon>
        <taxon>Hemiptera</taxon>
        <taxon>Heteroptera</taxon>
        <taxon>Panheteroptera</taxon>
        <taxon>Cimicomorpha</taxon>
        <taxon>Miridae</taxon>
        <taxon>Dicyphina</taxon>
        <taxon>Nesidiocoris</taxon>
    </lineage>
</organism>
<feature type="compositionally biased region" description="Polar residues" evidence="1">
    <location>
        <begin position="471"/>
        <end position="480"/>
    </location>
</feature>
<feature type="region of interest" description="Disordered" evidence="1">
    <location>
        <begin position="405"/>
        <end position="428"/>
    </location>
</feature>
<dbReference type="EMBL" id="AP028911">
    <property type="protein sequence ID" value="BES92239.1"/>
    <property type="molecule type" value="Genomic_DNA"/>
</dbReference>
<feature type="compositionally biased region" description="Low complexity" evidence="1">
    <location>
        <begin position="406"/>
        <end position="423"/>
    </location>
</feature>
<feature type="compositionally biased region" description="Basic and acidic residues" evidence="1">
    <location>
        <begin position="135"/>
        <end position="146"/>
    </location>
</feature>
<evidence type="ECO:0000313" key="2">
    <source>
        <dbReference type="EMBL" id="BES92239.1"/>
    </source>
</evidence>
<protein>
    <submittedName>
        <fullName evidence="2">Uncharacterized protein</fullName>
    </submittedName>
</protein>
<evidence type="ECO:0000256" key="1">
    <source>
        <dbReference type="SAM" id="MobiDB-lite"/>
    </source>
</evidence>
<feature type="compositionally biased region" description="Low complexity" evidence="1">
    <location>
        <begin position="500"/>
        <end position="531"/>
    </location>
</feature>
<feature type="region of interest" description="Disordered" evidence="1">
    <location>
        <begin position="440"/>
        <end position="531"/>
    </location>
</feature>
<sequence length="531" mass="58159">MLGFQTSEDYENAPPSELPTRRPFLLYRGSSTTPHQIQKIPPRRRVSTTPAYEFGARRSQSEFDGVGTNEQQHSRPPVRVLVTKRPLGSILVDPAQEDVDRNSNLISRRQLESRDNQDVYSSGRGSARPIPSSGRESRYDPAAERPYQREVYRNLLLEQNNLKPDYIPSPTNRGRYYSSVAEEQEEDYPDVPAVVPMVNRVLGSPASGDRRAPSPRFARPPPSVLDENAYPVPAPPILGRRQPYRGLPGARGYAPAPYSPQIDYESLREEIMNYLIQYIQYRMRGYIPGYGGYSDPVGAGGYYQPRPPLYQQDYYNQQRYYPGRFGSGAIPPPVPPQAAPPLAAPRPVPGFGLGQPPVPQYADFAQPGPIPPGGVYGRPPFIPGGYNAPVGPAASYPYINPNVQYSDSQDASGSTTTASTKASNQDTQASETLNAFKARMDASDHRDASDTRPPSPGLIRTLLARPGIPRTQLSRPTIRSVQILGESLGTAATENRPVQSSTTTPSSESTQRSVSPSSSTTADPDPMIASA</sequence>